<keyword evidence="1" id="KW-1133">Transmembrane helix</keyword>
<dbReference type="Proteomes" id="UP001140949">
    <property type="component" value="Unassembled WGS sequence"/>
</dbReference>
<dbReference type="AlphaFoldDB" id="A0AAX6H514"/>
<comment type="caution">
    <text evidence="2">The sequence shown here is derived from an EMBL/GenBank/DDBJ whole genome shotgun (WGS) entry which is preliminary data.</text>
</comment>
<gene>
    <name evidence="2" type="ORF">M6B38_330765</name>
</gene>
<reference evidence="2" key="2">
    <citation type="submission" date="2023-04" db="EMBL/GenBank/DDBJ databases">
        <authorList>
            <person name="Bruccoleri R.E."/>
            <person name="Oakeley E.J."/>
            <person name="Faust A.-M."/>
            <person name="Dessus-Babus S."/>
            <person name="Altorfer M."/>
            <person name="Burckhardt D."/>
            <person name="Oertli M."/>
            <person name="Naumann U."/>
            <person name="Petersen F."/>
            <person name="Wong J."/>
        </authorList>
    </citation>
    <scope>NUCLEOTIDE SEQUENCE</scope>
    <source>
        <strain evidence="2">GSM-AAB239-AS_SAM_17_03QT</strain>
        <tissue evidence="2">Leaf</tissue>
    </source>
</reference>
<keyword evidence="1" id="KW-0472">Membrane</keyword>
<evidence type="ECO:0000256" key="1">
    <source>
        <dbReference type="SAM" id="Phobius"/>
    </source>
</evidence>
<organism evidence="2 3">
    <name type="scientific">Iris pallida</name>
    <name type="common">Sweet iris</name>
    <dbReference type="NCBI Taxonomy" id="29817"/>
    <lineage>
        <taxon>Eukaryota</taxon>
        <taxon>Viridiplantae</taxon>
        <taxon>Streptophyta</taxon>
        <taxon>Embryophyta</taxon>
        <taxon>Tracheophyta</taxon>
        <taxon>Spermatophyta</taxon>
        <taxon>Magnoliopsida</taxon>
        <taxon>Liliopsida</taxon>
        <taxon>Asparagales</taxon>
        <taxon>Iridaceae</taxon>
        <taxon>Iridoideae</taxon>
        <taxon>Irideae</taxon>
        <taxon>Iris</taxon>
    </lineage>
</organism>
<evidence type="ECO:0000313" key="2">
    <source>
        <dbReference type="EMBL" id="KAJ6835728.1"/>
    </source>
</evidence>
<evidence type="ECO:0000313" key="3">
    <source>
        <dbReference type="Proteomes" id="UP001140949"/>
    </source>
</evidence>
<name>A0AAX6H514_IRIPA</name>
<keyword evidence="3" id="KW-1185">Reference proteome</keyword>
<dbReference type="EMBL" id="JANAVB010013080">
    <property type="protein sequence ID" value="KAJ6835728.1"/>
    <property type="molecule type" value="Genomic_DNA"/>
</dbReference>
<accession>A0AAX6H514</accession>
<keyword evidence="1" id="KW-0812">Transmembrane</keyword>
<dbReference type="GO" id="GO:0016301">
    <property type="term" value="F:kinase activity"/>
    <property type="evidence" value="ECO:0007669"/>
    <property type="project" value="UniProtKB-KW"/>
</dbReference>
<proteinExistence type="predicted"/>
<keyword evidence="2" id="KW-0675">Receptor</keyword>
<reference evidence="2" key="1">
    <citation type="journal article" date="2023" name="GigaByte">
        <title>Genome assembly of the bearded iris, Iris pallida Lam.</title>
        <authorList>
            <person name="Bruccoleri R.E."/>
            <person name="Oakeley E.J."/>
            <person name="Faust A.M.E."/>
            <person name="Altorfer M."/>
            <person name="Dessus-Babus S."/>
            <person name="Burckhardt D."/>
            <person name="Oertli M."/>
            <person name="Naumann U."/>
            <person name="Petersen F."/>
            <person name="Wong J."/>
        </authorList>
    </citation>
    <scope>NUCLEOTIDE SEQUENCE</scope>
    <source>
        <strain evidence="2">GSM-AAB239-AS_SAM_17_03QT</strain>
    </source>
</reference>
<feature type="transmembrane region" description="Helical" evidence="1">
    <location>
        <begin position="12"/>
        <end position="33"/>
    </location>
</feature>
<protein>
    <submittedName>
        <fullName evidence="2">Proline-rich receptor-like protein kinase PERK12</fullName>
    </submittedName>
</protein>
<keyword evidence="2" id="KW-0808">Transferase</keyword>
<sequence>MHVFPTIRSLDRQFLCSVTISFCGVNFVSLYLLHRSSIWRATSSCAKLDSVASIGPPYTYQLFRLSGE</sequence>
<keyword evidence="2" id="KW-0418">Kinase</keyword>